<dbReference type="EMBL" id="JBHSPH010000001">
    <property type="protein sequence ID" value="MFC5861114.1"/>
    <property type="molecule type" value="Genomic_DNA"/>
</dbReference>
<keyword evidence="1" id="KW-0378">Hydrolase</keyword>
<reference evidence="2" key="1">
    <citation type="journal article" date="2019" name="Int. J. Syst. Evol. Microbiol.">
        <title>The Global Catalogue of Microorganisms (GCM) 10K type strain sequencing project: providing services to taxonomists for standard genome sequencing and annotation.</title>
        <authorList>
            <consortium name="The Broad Institute Genomics Platform"/>
            <consortium name="The Broad Institute Genome Sequencing Center for Infectious Disease"/>
            <person name="Wu L."/>
            <person name="Ma J."/>
        </authorList>
    </citation>
    <scope>NUCLEOTIDE SEQUENCE [LARGE SCALE GENOMIC DNA]</scope>
    <source>
        <strain evidence="2">JCM 4087</strain>
    </source>
</reference>
<dbReference type="Proteomes" id="UP001596091">
    <property type="component" value="Unassembled WGS sequence"/>
</dbReference>
<sequence length="913" mass="101516">MPTTTNLLRETFRNPPDDSRIMMRWWWFGPAVTKPEITRELEEMKHAGIGGVEITHLYALGLDDAKTGFHNQPFLSAEHLNALRFAAQEARRLGLRVDVTLGSGWPLGGTEIPVDEAAGELRVEEIDVPPGVTSVKAPFLDQGEALIAAFVGDASADIRADGMVLGVARELARLDAPVDGRFAMAAAERPRRILCFVSSRTGMMVKRPAVGAAGFVLDHYNAAAIKTHLDSVGAKLLSAFGDRPPYAVFSDSLEDYGSDWSPKLLEEFQKRRGYDLTPHLPALVEYAIPETAAIRHDWGRTLTEMADENFLEPMEAWAKEHHTRLRAQVYGMPPVTLSSNRLVDLPEGEGKATFRMWREFSDTRWAASAGHLFGRNVISSETWTWLHSPAFRATPLDMKAEADLHFLQGINQLVGHGWPYSPESAGEPGWQMYAAAALNAHNPWFDVMPELMKYLQRVSWALRQGKPENDVAILLPNDDVWAKFSARVQPAASAANPRPFSENGHSVSMDEMMPWVLDDQVVAQVLDAGFNVDFIDADAIDQVGIPYRALILPGVDRLPVATYGKIAAYARKGGVVIATRRKPATAPGFENAERDSARLQELSRDLFGGGVGTAKFVPEDASLGAELKKLTAPDMTLTPAMPQVGFIHRRLEHGNLYFIANTTIVAEHLTAHFRDSARRAEEWDAFTGEVRGVANNDGVKLDLEPYGSRLIYFADDAKAGDPEPRREEHLAADLSHEWTVRFGDGDVAEKMDALRSWTEDAKTRYFSGRAAYERKFDVMSKDETPGTRWILDFGEAKTPPLSWLTGEQHNMQAYLDAPVREAAQVYVNGSFAGDVWKPPYRVDVTRWVRAGVNRLRIVVGNTAMNEMAGKPLPNYRLLWDRYGRLFEPQDMDKVEALPSGLLGPVRLIRSDPR</sequence>
<dbReference type="PANTHER" id="PTHR36848:SF2">
    <property type="entry name" value="SECRETED PROTEIN"/>
    <property type="match status" value="1"/>
</dbReference>
<dbReference type="InterPro" id="IPR008979">
    <property type="entry name" value="Galactose-bd-like_sf"/>
</dbReference>
<dbReference type="Gene3D" id="3.40.50.880">
    <property type="match status" value="1"/>
</dbReference>
<proteinExistence type="predicted"/>
<dbReference type="InterPro" id="IPR029062">
    <property type="entry name" value="Class_I_gatase-like"/>
</dbReference>
<protein>
    <submittedName>
        <fullName evidence="1">Glycosyl hydrolase</fullName>
    </submittedName>
</protein>
<organism evidence="1 2">
    <name type="scientific">Acidicapsa dinghuensis</name>
    <dbReference type="NCBI Taxonomy" id="2218256"/>
    <lineage>
        <taxon>Bacteria</taxon>
        <taxon>Pseudomonadati</taxon>
        <taxon>Acidobacteriota</taxon>
        <taxon>Terriglobia</taxon>
        <taxon>Terriglobales</taxon>
        <taxon>Acidobacteriaceae</taxon>
        <taxon>Acidicapsa</taxon>
    </lineage>
</organism>
<accession>A0ABW1EB01</accession>
<gene>
    <name evidence="1" type="ORF">ACFPT7_02290</name>
</gene>
<dbReference type="PANTHER" id="PTHR36848">
    <property type="entry name" value="DNA-BINDING PROTEIN (PUTATIVE SECRETED PROTEIN)-RELATED"/>
    <property type="match status" value="1"/>
</dbReference>
<dbReference type="SUPFAM" id="SSF49785">
    <property type="entry name" value="Galactose-binding domain-like"/>
    <property type="match status" value="1"/>
</dbReference>
<dbReference type="GO" id="GO:0016787">
    <property type="term" value="F:hydrolase activity"/>
    <property type="evidence" value="ECO:0007669"/>
    <property type="project" value="UniProtKB-KW"/>
</dbReference>
<dbReference type="Gene3D" id="2.60.120.260">
    <property type="entry name" value="Galactose-binding domain-like"/>
    <property type="match status" value="1"/>
</dbReference>
<comment type="caution">
    <text evidence="1">The sequence shown here is derived from an EMBL/GenBank/DDBJ whole genome shotgun (WGS) entry which is preliminary data.</text>
</comment>
<keyword evidence="2" id="KW-1185">Reference proteome</keyword>
<dbReference type="CDD" id="cd03143">
    <property type="entry name" value="A4_beta-galactosidase_middle_domain"/>
    <property type="match status" value="1"/>
</dbReference>
<evidence type="ECO:0000313" key="2">
    <source>
        <dbReference type="Proteomes" id="UP001596091"/>
    </source>
</evidence>
<dbReference type="Pfam" id="PF17132">
    <property type="entry name" value="Glyco_hydro_106"/>
    <property type="match status" value="2"/>
</dbReference>
<evidence type="ECO:0000313" key="1">
    <source>
        <dbReference type="EMBL" id="MFC5861114.1"/>
    </source>
</evidence>
<dbReference type="InterPro" id="IPR053161">
    <property type="entry name" value="Ulvan_degrading_GH"/>
</dbReference>
<name>A0ABW1EB01_9BACT</name>
<dbReference type="RefSeq" id="WP_263334401.1">
    <property type="nucleotide sequence ID" value="NZ_JAGSYH010000002.1"/>
</dbReference>